<evidence type="ECO:0000313" key="4">
    <source>
        <dbReference type="EMBL" id="KAK4802206.1"/>
    </source>
</evidence>
<dbReference type="Proteomes" id="UP001346149">
    <property type="component" value="Unassembled WGS sequence"/>
</dbReference>
<dbReference type="PANTHER" id="PTHR48045">
    <property type="entry name" value="UDP-GLYCOSYLTRANSFERASE 72B1"/>
    <property type="match status" value="1"/>
</dbReference>
<dbReference type="EMBL" id="JAXQNO010000002">
    <property type="protein sequence ID" value="KAK4802206.1"/>
    <property type="molecule type" value="Genomic_DNA"/>
</dbReference>
<evidence type="ECO:0008006" key="6">
    <source>
        <dbReference type="Google" id="ProtNLM"/>
    </source>
</evidence>
<keyword evidence="5" id="KW-1185">Reference proteome</keyword>
<keyword evidence="2" id="KW-0328">Glycosyltransferase</keyword>
<keyword evidence="3" id="KW-0808">Transferase</keyword>
<accession>A0AAN7MY45</accession>
<evidence type="ECO:0000256" key="3">
    <source>
        <dbReference type="ARBA" id="ARBA00022679"/>
    </source>
</evidence>
<dbReference type="SUPFAM" id="SSF53756">
    <property type="entry name" value="UDP-Glycosyltransferase/glycogen phosphorylase"/>
    <property type="match status" value="1"/>
</dbReference>
<reference evidence="4 5" key="1">
    <citation type="journal article" date="2023" name="Hortic Res">
        <title>Pangenome of water caltrop reveals structural variations and asymmetric subgenome divergence after allopolyploidization.</title>
        <authorList>
            <person name="Zhang X."/>
            <person name="Chen Y."/>
            <person name="Wang L."/>
            <person name="Yuan Y."/>
            <person name="Fang M."/>
            <person name="Shi L."/>
            <person name="Lu R."/>
            <person name="Comes H.P."/>
            <person name="Ma Y."/>
            <person name="Chen Y."/>
            <person name="Huang G."/>
            <person name="Zhou Y."/>
            <person name="Zheng Z."/>
            <person name="Qiu Y."/>
        </authorList>
    </citation>
    <scope>NUCLEOTIDE SEQUENCE [LARGE SCALE GENOMIC DNA]</scope>
    <source>
        <strain evidence="4">F231</strain>
    </source>
</reference>
<proteinExistence type="inferred from homology"/>
<evidence type="ECO:0000313" key="5">
    <source>
        <dbReference type="Proteomes" id="UP001346149"/>
    </source>
</evidence>
<evidence type="ECO:0000256" key="1">
    <source>
        <dbReference type="ARBA" id="ARBA00009995"/>
    </source>
</evidence>
<evidence type="ECO:0000256" key="2">
    <source>
        <dbReference type="ARBA" id="ARBA00022676"/>
    </source>
</evidence>
<dbReference type="GO" id="GO:0008194">
    <property type="term" value="F:UDP-glycosyltransferase activity"/>
    <property type="evidence" value="ECO:0007669"/>
    <property type="project" value="InterPro"/>
</dbReference>
<gene>
    <name evidence="4" type="ORF">SAY86_000409</name>
</gene>
<dbReference type="FunFam" id="3.40.50.2000:FF:000088">
    <property type="entry name" value="Glycosyltransferase"/>
    <property type="match status" value="1"/>
</dbReference>
<name>A0AAN7MY45_TRANT</name>
<comment type="similarity">
    <text evidence="1">Belongs to the UDP-glycosyltransferase family.</text>
</comment>
<protein>
    <recommendedName>
        <fullName evidence="6">UDP-glycosyltransferase</fullName>
    </recommendedName>
</protein>
<dbReference type="AlphaFoldDB" id="A0AAN7MY45"/>
<dbReference type="Gene3D" id="3.40.50.2000">
    <property type="entry name" value="Glycogen Phosphorylase B"/>
    <property type="match status" value="2"/>
</dbReference>
<comment type="caution">
    <text evidence="4">The sequence shown here is derived from an EMBL/GenBank/DDBJ whole genome shotgun (WGS) entry which is preliminary data.</text>
</comment>
<dbReference type="InterPro" id="IPR002213">
    <property type="entry name" value="UDP_glucos_trans"/>
</dbReference>
<sequence length="474" mass="53878">MATQTNEDTLHIVMFPWQAFGHMIPYLELTKHIASKGHRVSFLSTQRNIDRLPKISPNLETLVNFVKIELPSVENLPENAEATSDLPYDKVQYLKKAYDLLQEQVASLLASLEPDWILYDFAPYWVGHIARELGIKTVQFTIFTAFFLAFVGPPWATMGGDYRKKPEDFTVPPKWVPFESNIAYSYFAINKIFDVLQENESGVSDIYRFGAGQEGADIIAIRSSYEVEPEWLKLLEELVQKPVFPVGQLPPRSSDLNAGRETEAWLCIKQWLDSQNKGSVIYVAFGSECKPSQYELTQIALGLENSGMPFFWVLRTQLGSSDSERIELPEGFEERVKGRGLVWPTWAPQLEILAHDSVGGFLSHSGWSSVVEALSFGRALILLTFLSDQGLNSKFLMEKDIGYGIPRNELDGSFTSESVSESLRLVMVEEEGRCYKENAKKMVKVLGEELQERYTDNFLNYLKSTRPSKERLQH</sequence>
<dbReference type="FunFam" id="3.40.50.2000:FF:000037">
    <property type="entry name" value="Glycosyltransferase"/>
    <property type="match status" value="1"/>
</dbReference>
<dbReference type="PANTHER" id="PTHR48045:SF20">
    <property type="entry name" value="UDP-RHAMNOSE:RHAMNOSYLTRANSFERASE 1"/>
    <property type="match status" value="1"/>
</dbReference>
<organism evidence="4 5">
    <name type="scientific">Trapa natans</name>
    <name type="common">Water chestnut</name>
    <dbReference type="NCBI Taxonomy" id="22666"/>
    <lineage>
        <taxon>Eukaryota</taxon>
        <taxon>Viridiplantae</taxon>
        <taxon>Streptophyta</taxon>
        <taxon>Embryophyta</taxon>
        <taxon>Tracheophyta</taxon>
        <taxon>Spermatophyta</taxon>
        <taxon>Magnoliopsida</taxon>
        <taxon>eudicotyledons</taxon>
        <taxon>Gunneridae</taxon>
        <taxon>Pentapetalae</taxon>
        <taxon>rosids</taxon>
        <taxon>malvids</taxon>
        <taxon>Myrtales</taxon>
        <taxon>Lythraceae</taxon>
        <taxon>Trapa</taxon>
    </lineage>
</organism>
<dbReference type="CDD" id="cd03784">
    <property type="entry name" value="GT1_Gtf-like"/>
    <property type="match status" value="1"/>
</dbReference>
<dbReference type="Pfam" id="PF00201">
    <property type="entry name" value="UDPGT"/>
    <property type="match status" value="1"/>
</dbReference>